<proteinExistence type="predicted"/>
<dbReference type="EMBL" id="FRBK01000026">
    <property type="protein sequence ID" value="SHN24495.1"/>
    <property type="molecule type" value="Genomic_DNA"/>
</dbReference>
<reference evidence="2" key="1">
    <citation type="submission" date="2016-11" db="EMBL/GenBank/DDBJ databases">
        <authorList>
            <person name="Jaros S."/>
            <person name="Januszkiewicz K."/>
            <person name="Wedrychowicz H."/>
        </authorList>
    </citation>
    <scope>NUCLEOTIDE SEQUENCE [LARGE SCALE GENOMIC DNA]</scope>
    <source>
        <strain evidence="2">CGMCC 4.3555</strain>
    </source>
</reference>
<sequence length="224" mass="25348">MSVEISDELRELCRHSPWYAEYQFRGEAEQADWDSIAAIRDHAGHFVSSRTHGYNYYGSTEAYARGVSNAEAVIEALEEEDPNQLHWGYGPAETFVYNAKHEPIRRVVADIEGQLAAWPYLNEDRANEIEWDENHPNDHECHAGEECSCAVSSHECSEQVEGLAYEGAIDLEGEEFECPVCLEDLPIEKRELEKVRSGIAQRFHDDMKAAGQITVMDIVKGQDA</sequence>
<evidence type="ECO:0000313" key="2">
    <source>
        <dbReference type="Proteomes" id="UP000184388"/>
    </source>
</evidence>
<gene>
    <name evidence="1" type="ORF">SAMN05216268_126107</name>
</gene>
<name>A0A9X8N7V8_9ACTN</name>
<dbReference type="AlphaFoldDB" id="A0A9X8N7V8"/>
<accession>A0A9X8N7V8</accession>
<organism evidence="1 2">
    <name type="scientific">Streptomyces yunnanensis</name>
    <dbReference type="NCBI Taxonomy" id="156453"/>
    <lineage>
        <taxon>Bacteria</taxon>
        <taxon>Bacillati</taxon>
        <taxon>Actinomycetota</taxon>
        <taxon>Actinomycetes</taxon>
        <taxon>Kitasatosporales</taxon>
        <taxon>Streptomycetaceae</taxon>
        <taxon>Streptomyces</taxon>
    </lineage>
</organism>
<comment type="caution">
    <text evidence="1">The sequence shown here is derived from an EMBL/GenBank/DDBJ whole genome shotgun (WGS) entry which is preliminary data.</text>
</comment>
<protein>
    <submittedName>
        <fullName evidence="1">Uncharacterized protein</fullName>
    </submittedName>
</protein>
<dbReference type="RefSeq" id="WP_073449043.1">
    <property type="nucleotide sequence ID" value="NZ_FRBK01000026.1"/>
</dbReference>
<evidence type="ECO:0000313" key="1">
    <source>
        <dbReference type="EMBL" id="SHN24495.1"/>
    </source>
</evidence>
<dbReference type="Proteomes" id="UP000184388">
    <property type="component" value="Unassembled WGS sequence"/>
</dbReference>